<keyword evidence="3" id="KW-1185">Reference proteome</keyword>
<feature type="transmembrane region" description="Helical" evidence="1">
    <location>
        <begin position="68"/>
        <end position="92"/>
    </location>
</feature>
<dbReference type="Proteomes" id="UP000596742">
    <property type="component" value="Unassembled WGS sequence"/>
</dbReference>
<accession>A0A8B6BLT5</accession>
<reference evidence="2" key="1">
    <citation type="submission" date="2018-11" db="EMBL/GenBank/DDBJ databases">
        <authorList>
            <person name="Alioto T."/>
            <person name="Alioto T."/>
        </authorList>
    </citation>
    <scope>NUCLEOTIDE SEQUENCE</scope>
</reference>
<evidence type="ECO:0000313" key="3">
    <source>
        <dbReference type="Proteomes" id="UP000596742"/>
    </source>
</evidence>
<proteinExistence type="predicted"/>
<feature type="transmembrane region" description="Helical" evidence="1">
    <location>
        <begin position="40"/>
        <end position="62"/>
    </location>
</feature>
<dbReference type="EMBL" id="UYJE01000267">
    <property type="protein sequence ID" value="VDH91847.1"/>
    <property type="molecule type" value="Genomic_DNA"/>
</dbReference>
<organism evidence="2 3">
    <name type="scientific">Mytilus galloprovincialis</name>
    <name type="common">Mediterranean mussel</name>
    <dbReference type="NCBI Taxonomy" id="29158"/>
    <lineage>
        <taxon>Eukaryota</taxon>
        <taxon>Metazoa</taxon>
        <taxon>Spiralia</taxon>
        <taxon>Lophotrochozoa</taxon>
        <taxon>Mollusca</taxon>
        <taxon>Bivalvia</taxon>
        <taxon>Autobranchia</taxon>
        <taxon>Pteriomorphia</taxon>
        <taxon>Mytilida</taxon>
        <taxon>Mytiloidea</taxon>
        <taxon>Mytilidae</taxon>
        <taxon>Mytilinae</taxon>
        <taxon>Mytilus</taxon>
    </lineage>
</organism>
<name>A0A8B6BLT5_MYTGA</name>
<evidence type="ECO:0000313" key="2">
    <source>
        <dbReference type="EMBL" id="VDH91847.1"/>
    </source>
</evidence>
<keyword evidence="1" id="KW-1133">Transmembrane helix</keyword>
<comment type="caution">
    <text evidence="2">The sequence shown here is derived from an EMBL/GenBank/DDBJ whole genome shotgun (WGS) entry which is preliminary data.</text>
</comment>
<keyword evidence="1" id="KW-0472">Membrane</keyword>
<gene>
    <name evidence="2" type="ORF">MGAL_10B061696</name>
</gene>
<protein>
    <submittedName>
        <fullName evidence="2">Uncharacterized protein</fullName>
    </submittedName>
</protein>
<sequence>MFVEFNPEVLTEHVAKVASTRLVKQRVFINPIRLSCVMTYYCIINVFLLGLGMLVVYVFAPFDGDNPFLIAGLSCALTSGILGIAWPCYCYASKRKEYIKEHLVKHHVDETRVKIVDEDDINEVNERTSLIGVNTRAVDIEEETLDKILDISVSYFDKILSGKLNHPSNIRHSRRAICLCQFFEEMNKSCKEPNTQPNIIEV</sequence>
<keyword evidence="1" id="KW-0812">Transmembrane</keyword>
<evidence type="ECO:0000256" key="1">
    <source>
        <dbReference type="SAM" id="Phobius"/>
    </source>
</evidence>
<dbReference type="AlphaFoldDB" id="A0A8B6BLT5"/>
<dbReference type="OrthoDB" id="10321976at2759"/>